<feature type="compositionally biased region" description="Basic and acidic residues" evidence="2">
    <location>
        <begin position="1549"/>
        <end position="1559"/>
    </location>
</feature>
<feature type="compositionally biased region" description="Basic and acidic residues" evidence="2">
    <location>
        <begin position="1774"/>
        <end position="1797"/>
    </location>
</feature>
<feature type="compositionally biased region" description="Basic residues" evidence="2">
    <location>
        <begin position="1061"/>
        <end position="1072"/>
    </location>
</feature>
<gene>
    <name evidence="4" type="ORF">RRG08_009056</name>
</gene>
<protein>
    <submittedName>
        <fullName evidence="4">Uncharacterized protein</fullName>
    </submittedName>
</protein>
<organism evidence="4 5">
    <name type="scientific">Elysia crispata</name>
    <name type="common">lettuce slug</name>
    <dbReference type="NCBI Taxonomy" id="231223"/>
    <lineage>
        <taxon>Eukaryota</taxon>
        <taxon>Metazoa</taxon>
        <taxon>Spiralia</taxon>
        <taxon>Lophotrochozoa</taxon>
        <taxon>Mollusca</taxon>
        <taxon>Gastropoda</taxon>
        <taxon>Heterobranchia</taxon>
        <taxon>Euthyneura</taxon>
        <taxon>Panpulmonata</taxon>
        <taxon>Sacoglossa</taxon>
        <taxon>Placobranchoidea</taxon>
        <taxon>Plakobranchidae</taxon>
        <taxon>Elysia</taxon>
    </lineage>
</organism>
<evidence type="ECO:0000313" key="5">
    <source>
        <dbReference type="Proteomes" id="UP001283361"/>
    </source>
</evidence>
<proteinExistence type="predicted"/>
<evidence type="ECO:0000256" key="3">
    <source>
        <dbReference type="SAM" id="SignalP"/>
    </source>
</evidence>
<dbReference type="Proteomes" id="UP001283361">
    <property type="component" value="Unassembled WGS sequence"/>
</dbReference>
<feature type="compositionally biased region" description="Basic and acidic residues" evidence="2">
    <location>
        <begin position="1852"/>
        <end position="1861"/>
    </location>
</feature>
<keyword evidence="1" id="KW-0175">Coiled coil</keyword>
<feature type="region of interest" description="Disordered" evidence="2">
    <location>
        <begin position="1023"/>
        <end position="1131"/>
    </location>
</feature>
<feature type="region of interest" description="Disordered" evidence="2">
    <location>
        <begin position="1848"/>
        <end position="1896"/>
    </location>
</feature>
<feature type="coiled-coil region" evidence="1">
    <location>
        <begin position="2361"/>
        <end position="2432"/>
    </location>
</feature>
<evidence type="ECO:0000313" key="4">
    <source>
        <dbReference type="EMBL" id="KAK3785434.1"/>
    </source>
</evidence>
<feature type="compositionally biased region" description="Basic and acidic residues" evidence="2">
    <location>
        <begin position="1677"/>
        <end position="1708"/>
    </location>
</feature>
<feature type="compositionally biased region" description="Basic and acidic residues" evidence="2">
    <location>
        <begin position="1871"/>
        <end position="1891"/>
    </location>
</feature>
<feature type="region of interest" description="Disordered" evidence="2">
    <location>
        <begin position="1396"/>
        <end position="1574"/>
    </location>
</feature>
<keyword evidence="3" id="KW-0732">Signal</keyword>
<sequence>MTLVVGRFLVVIASTFVVQATRLRESNGKELSGSLLVNEESSLPGVRGPDGQVLRPFLREFILPAEHNVQSFYDPESSNVKRPVNNMLKDQSNAFGGDKTSRGSTLLFSPDKSLMRQLASSHYGFVNSLDGIKNAPITRHRIQKISGPKISRASQRPKNIAAMSVSTANNPVNKVKVKPKQQVKAKQPILDDQSGMNTFYRIDKNRKHVKSQNQAFPLSKFDNIVMAPNARVSLNLLRPFLSKLRSLGAKHRMAKGSQLATRELVLLNILQEIKKRYRETSVFSGAEYRRTYKQPRFHKKSRLSRPIYNPITLTRNPSYQKFITTKIQLLRNFTRIAHKDEDKLRSANNQLNRQRSHTWFELIRKQERCAGACSFLQRLFKRCNKLPGKVRERLKSKGEKLALLLARACQRGMCLRLLQARPPKLVSILSDNYLQNRKRHIMTHLFNYHLRFLSKSKRLPRHGHSLSYKNSEIVEKGQVVSLGSKYRGEMTALVNLFRPWMSLLRARRESVVESYQNTAIPNGERHAQDIAFDVMRDLQSNPSLGVEHPATARTADKKAVANYMGSLRYSTVHRASPFSKFNGALLSSRFSTSIITVDDNSVDAKSNQENNGLSKDSLYFEDAIGFRKKRKEQYLSRFLKAQGAVLSPIVHILFKRSIKRSEQDEQRGTCSLSRGFVDFLCCTSRSAVIVIQNKAKLLRELIRKYLLLIKDFIIRQCNNALQIYRKLIQSNSTLTFRHVFSIIFGEHSRDESHSFNLTKKGYHKHHRLNTTGSSVIDPKNQTLNRGDREKLLGGFSLISSRNSHPEKEIKYQNKPKSIKIREKQGSNHWSIWQGVKRHDAYNINIHSQLKPFVYINDTRVQTARKLFSEPSPKEKLGKFISLVESAAEKSYLQYREIAPFTPEGSAMRRRLPRHARIKTPNKTERPKIASQPVREDARAMTRRLLELMTLAKNLHPKLPHSSAKKADEDYEYDIGSISHDELSGGIEADSLRDNKPTQADRQLLENIERLTFLVLGRDSDLNKVQGSTAQKPRFGKKTYPGEDRTGDAVYGRPKPYTLADKRRRLKSQRRRYNGATKKKDSTVIARGLRGDARRGGTKEKPLELNRRYKWDPKDGGVPHKKKYRRKNRRQRDVLPLVEAHKRRGSFVTMSIPKKPGRRILPQRVQVRTSKATKHVRPPTKFKTTHRQIRSVDTIELMDDFRLAWPSLRTKANSLVNKISNLKSTYDAATDELTRLVAMGDGYRKDATIVAARDKEATAKLKTETAKLKIAERKFENFQKQIADEEKLNMDYERKAFKPLKKFVKEPASLLAETLTIPEKKARVTLNDITHVGPVLSVPMPEYYLQTLPLEGNKRAGLESTLLALKPVNKHRHDENLHKVASDLSEISSRAQMNIKSPERYHRSAETKQNIAAGPEVHGQRVKKSDRKTQAVEKSLRKTGKGNPDTKEKRNGKSVRLKRATTTKGDNIAKLIRCKPKQLEINKASQPTSKDRLKTSNQETKPSPPRSNLKGSPNVREQQEKPTIYNQQKTLGADNIEYKPPKSAPNVKSIQEKPDSEKQELGSNLQKGGPNIRKGQRIVENDQFDFINRQHVKNLPDKTSADDLKHKGKQAELGKSKPNADIYKEKIKDEDADLMIKPKVKNELQRIIDEQRNLRPDPGVEFQPEKRKDLQPVAKPKVNTEQERRKIEDSGLKIRPVQQEKIKEEDLNMRAEQSQQVKRKDEGLNIKSKANIENQGAAKRKDQDVIKSKSNVKNQQEKMAAEDLEARILADINKQQERKAAEESVLKDKLKVKDEQAKTPESPNLQREKIASKEMGPKKKTKEIEQLEKELKDTNLELDKLAAQELNLKSKPHVKDEQEIKPETSNVQLEKTAAEEFDRKNKPSVKDQKLTKAENPNVKLDKMAAEEFDLKNKQNVKNQQQKKEENSNLKLDKLAADQLDIINQPYVIKEKESLIPEDFNVKIKPKVSKTMAKADSEDFDLGMKPNIINQQERTDSSGVDMNIPELLPKITEDVSLPELKYRRKRDEKENSTSPPLTRTRRRVLDFKDASFVSEPDVDHVVVGFHGLNYRGDQHDVLDSNEEDTDEEDTLLDEGGYGGVEEDSDDMDDENLLGLGLEGEDYDDCIEDYEDFDFGEDDGYPGEKRVEDIAPAEDLARAHAVKMWDDVGADIQLYAAPDRDTPEEIMGYEDPVVAAEHGHVDQIGTGKDMVNELEAELNTPKHDPVIEGLMAPGVRQDERDTVREARLLDAIPSLNTIEDVSGVLKAAGRDLQQELRMRDVGVDVDRLLNQGDLDPYNELIGDTTSDMLNEKYIEFFGRNSLSAPVQKELRDIVNTRQKADKAFRTLRKSESLVDESILPAHVKNALDEQLDDSIQSIRREQKKQELRGKIFDREDQENEADAIKELEQNNEALIDQRLRQTEQLEEDLKAAASDQVEMAARRSKMLHDLAVEAG</sequence>
<feature type="region of interest" description="Disordered" evidence="2">
    <location>
        <begin position="1774"/>
        <end position="1822"/>
    </location>
</feature>
<feature type="compositionally biased region" description="Basic and acidic residues" evidence="2">
    <location>
        <begin position="1805"/>
        <end position="1822"/>
    </location>
</feature>
<evidence type="ECO:0000256" key="2">
    <source>
        <dbReference type="SAM" id="MobiDB-lite"/>
    </source>
</evidence>
<reference evidence="4" key="1">
    <citation type="journal article" date="2023" name="G3 (Bethesda)">
        <title>A reference genome for the long-term kleptoplast-retaining sea slug Elysia crispata morphotype clarki.</title>
        <authorList>
            <person name="Eastman K.E."/>
            <person name="Pendleton A.L."/>
            <person name="Shaikh M.A."/>
            <person name="Suttiyut T."/>
            <person name="Ogas R."/>
            <person name="Tomko P."/>
            <person name="Gavelis G."/>
            <person name="Widhalm J.R."/>
            <person name="Wisecaver J.H."/>
        </authorList>
    </citation>
    <scope>NUCLEOTIDE SEQUENCE</scope>
    <source>
        <strain evidence="4">ECLA1</strain>
    </source>
</reference>
<feature type="compositionally biased region" description="Basic and acidic residues" evidence="2">
    <location>
        <begin position="1088"/>
        <end position="1117"/>
    </location>
</feature>
<feature type="region of interest" description="Disordered" evidence="2">
    <location>
        <begin position="1648"/>
        <end position="1757"/>
    </location>
</feature>
<feature type="signal peptide" evidence="3">
    <location>
        <begin position="1"/>
        <end position="20"/>
    </location>
</feature>
<comment type="caution">
    <text evidence="4">The sequence shown here is derived from an EMBL/GenBank/DDBJ whole genome shotgun (WGS) entry which is preliminary data.</text>
</comment>
<dbReference type="EMBL" id="JAWDGP010002130">
    <property type="protein sequence ID" value="KAK3785434.1"/>
    <property type="molecule type" value="Genomic_DNA"/>
</dbReference>
<evidence type="ECO:0000256" key="1">
    <source>
        <dbReference type="SAM" id="Coils"/>
    </source>
</evidence>
<keyword evidence="5" id="KW-1185">Reference proteome</keyword>
<feature type="compositionally biased region" description="Basic residues" evidence="2">
    <location>
        <begin position="1451"/>
        <end position="1460"/>
    </location>
</feature>
<feature type="compositionally biased region" description="Basic and acidic residues" evidence="2">
    <location>
        <begin position="1426"/>
        <end position="1435"/>
    </location>
</feature>
<feature type="region of interest" description="Disordered" evidence="2">
    <location>
        <begin position="1908"/>
        <end position="1928"/>
    </location>
</feature>
<accession>A0AAE1ACN0</accession>
<feature type="compositionally biased region" description="Basic residues" evidence="2">
    <location>
        <begin position="1118"/>
        <end position="1129"/>
    </location>
</feature>
<feature type="coiled-coil region" evidence="1">
    <location>
        <begin position="1260"/>
        <end position="1294"/>
    </location>
</feature>
<feature type="chain" id="PRO_5041968128" evidence="3">
    <location>
        <begin position="21"/>
        <end position="2452"/>
    </location>
</feature>
<name>A0AAE1ACN0_9GAST</name>
<feature type="compositionally biased region" description="Basic and acidic residues" evidence="2">
    <location>
        <begin position="1396"/>
        <end position="1405"/>
    </location>
</feature>